<feature type="compositionally biased region" description="Acidic residues" evidence="1">
    <location>
        <begin position="576"/>
        <end position="589"/>
    </location>
</feature>
<keyword evidence="3" id="KW-1185">Reference proteome</keyword>
<organism evidence="2 3">
    <name type="scientific">Paramarasmius palmivorus</name>
    <dbReference type="NCBI Taxonomy" id="297713"/>
    <lineage>
        <taxon>Eukaryota</taxon>
        <taxon>Fungi</taxon>
        <taxon>Dikarya</taxon>
        <taxon>Basidiomycota</taxon>
        <taxon>Agaricomycotina</taxon>
        <taxon>Agaricomycetes</taxon>
        <taxon>Agaricomycetidae</taxon>
        <taxon>Agaricales</taxon>
        <taxon>Marasmiineae</taxon>
        <taxon>Marasmiaceae</taxon>
        <taxon>Paramarasmius</taxon>
    </lineage>
</organism>
<dbReference type="Proteomes" id="UP001383192">
    <property type="component" value="Unassembled WGS sequence"/>
</dbReference>
<gene>
    <name evidence="2" type="ORF">VNI00_001936</name>
</gene>
<dbReference type="EMBL" id="JAYKXP010000005">
    <property type="protein sequence ID" value="KAK7058305.1"/>
    <property type="molecule type" value="Genomic_DNA"/>
</dbReference>
<comment type="caution">
    <text evidence="2">The sequence shown here is derived from an EMBL/GenBank/DDBJ whole genome shotgun (WGS) entry which is preliminary data.</text>
</comment>
<evidence type="ECO:0000313" key="3">
    <source>
        <dbReference type="Proteomes" id="UP001383192"/>
    </source>
</evidence>
<protein>
    <submittedName>
        <fullName evidence="2">Uncharacterized protein</fullName>
    </submittedName>
</protein>
<dbReference type="AlphaFoldDB" id="A0AAW0E1Y9"/>
<feature type="region of interest" description="Disordered" evidence="1">
    <location>
        <begin position="556"/>
        <end position="644"/>
    </location>
</feature>
<feature type="compositionally biased region" description="Low complexity" evidence="1">
    <location>
        <begin position="499"/>
        <end position="514"/>
    </location>
</feature>
<evidence type="ECO:0000313" key="2">
    <source>
        <dbReference type="EMBL" id="KAK7058305.1"/>
    </source>
</evidence>
<proteinExistence type="predicted"/>
<feature type="compositionally biased region" description="Polar residues" evidence="1">
    <location>
        <begin position="631"/>
        <end position="644"/>
    </location>
</feature>
<reference evidence="2 3" key="1">
    <citation type="submission" date="2024-01" db="EMBL/GenBank/DDBJ databases">
        <title>A draft genome for a cacao thread blight-causing isolate of Paramarasmius palmivorus.</title>
        <authorList>
            <person name="Baruah I.K."/>
            <person name="Bukari Y."/>
            <person name="Amoako-Attah I."/>
            <person name="Meinhardt L.W."/>
            <person name="Bailey B.A."/>
            <person name="Cohen S.P."/>
        </authorList>
    </citation>
    <scope>NUCLEOTIDE SEQUENCE [LARGE SCALE GENOMIC DNA]</scope>
    <source>
        <strain evidence="2 3">GH-12</strain>
    </source>
</reference>
<feature type="compositionally biased region" description="Low complexity" evidence="1">
    <location>
        <begin position="478"/>
        <end position="489"/>
    </location>
</feature>
<feature type="compositionally biased region" description="Polar residues" evidence="1">
    <location>
        <begin position="556"/>
        <end position="575"/>
    </location>
</feature>
<feature type="region of interest" description="Disordered" evidence="1">
    <location>
        <begin position="472"/>
        <end position="517"/>
    </location>
</feature>
<sequence>MAISFSPALGEAVSISVAPWHISPTGLVQVRVNARVPVAEFRQLEERHAKVQVWSDFPHPAQRSEGQWGELDFELEEEESTASQSRSSSEAHVVLGSFDKQEEADDDVIRLSLKVAVPFSGQSAKQYSFTYRIVHPSGRVEWLGSFGRNGTLRLESSSLGDSSLALQGEEWNLNGSTCEWNQDSSQKDSPSTQIAKVSANQENWSVWALGRDSSLSRYTCEEASILFLVPRANTFAFLCPKIVAVASSPDSSLSISSSGEIQASGSGSVILQPFHPSTSSFIEGVLSYSGSPLVSCAKHSGDAILSLNSSSSKILPVRVAVVPLAQENQPSEVNFSSAELASYLGPQSPSQLSISNPDGDVIFVDSEGQNGSSTDISFSLSPTGGEFSLAPVYPLMKPRAGSNDIKLSILTKHTPVASLVVSDEVLPTPPPSPQLRPIAHLTPQRSQITGLGASQGNDSNLSISDIGIPSRAESPVLPSTSTHTTRPTSKLAQEILTPSSSSSLTRSSSDQSSNRVRRRPAYLVACMRHFFFATSVFFMIFFRRVFPFLPFGRRTASTASSYSEPETRRTVTGNTEEVDGDGVEDETAQADERTPLLSGERSGEPIPDAAPSEEAAKSEPIPVPEAEPDSTKVSGPSTSQGTASPTSVLVFDLLEELGGNHKLVFQGFGDLSEAEKIQFDVNGEPVKVLQVEQKGETSVVVELDWTKAGRLRARYPL</sequence>
<evidence type="ECO:0000256" key="1">
    <source>
        <dbReference type="SAM" id="MobiDB-lite"/>
    </source>
</evidence>
<name>A0AAW0E1Y9_9AGAR</name>
<accession>A0AAW0E1Y9</accession>